<dbReference type="OrthoDB" id="5826377at2759"/>
<comment type="caution">
    <text evidence="3">The sequence shown here is derived from an EMBL/GenBank/DDBJ whole genome shotgun (WGS) entry which is preliminary data.</text>
</comment>
<feature type="chain" id="PRO_5013680516" evidence="2">
    <location>
        <begin position="20"/>
        <end position="199"/>
    </location>
</feature>
<evidence type="ECO:0000313" key="4">
    <source>
        <dbReference type="Proteomes" id="UP000230233"/>
    </source>
</evidence>
<feature type="signal peptide" evidence="2">
    <location>
        <begin position="1"/>
        <end position="19"/>
    </location>
</feature>
<feature type="region of interest" description="Disordered" evidence="1">
    <location>
        <begin position="44"/>
        <end position="84"/>
    </location>
</feature>
<dbReference type="PANTHER" id="PTHR22412:SF2">
    <property type="entry name" value="CEMENT PROTEIN"/>
    <property type="match status" value="1"/>
</dbReference>
<organism evidence="3 4">
    <name type="scientific">Caenorhabditis nigoni</name>
    <dbReference type="NCBI Taxonomy" id="1611254"/>
    <lineage>
        <taxon>Eukaryota</taxon>
        <taxon>Metazoa</taxon>
        <taxon>Ecdysozoa</taxon>
        <taxon>Nematoda</taxon>
        <taxon>Chromadorea</taxon>
        <taxon>Rhabditida</taxon>
        <taxon>Rhabditina</taxon>
        <taxon>Rhabditomorpha</taxon>
        <taxon>Rhabditoidea</taxon>
        <taxon>Rhabditidae</taxon>
        <taxon>Peloderinae</taxon>
        <taxon>Caenorhabditis</taxon>
    </lineage>
</organism>
<reference evidence="4" key="1">
    <citation type="submission" date="2017-10" db="EMBL/GenBank/DDBJ databases">
        <title>Rapid genome shrinkage in a self-fertile nematode reveals novel sperm competition proteins.</title>
        <authorList>
            <person name="Yin D."/>
            <person name="Schwarz E.M."/>
            <person name="Thomas C.G."/>
            <person name="Felde R.L."/>
            <person name="Korf I.F."/>
            <person name="Cutter A.D."/>
            <person name="Schartner C.M."/>
            <person name="Ralston E.J."/>
            <person name="Meyer B.J."/>
            <person name="Haag E.S."/>
        </authorList>
    </citation>
    <scope>NUCLEOTIDE SEQUENCE [LARGE SCALE GENOMIC DNA]</scope>
    <source>
        <strain evidence="4">JU1422</strain>
    </source>
</reference>
<feature type="compositionally biased region" description="Low complexity" evidence="1">
    <location>
        <begin position="54"/>
        <end position="65"/>
    </location>
</feature>
<evidence type="ECO:0000256" key="1">
    <source>
        <dbReference type="SAM" id="MobiDB-lite"/>
    </source>
</evidence>
<protein>
    <submittedName>
        <fullName evidence="3">Uncharacterized protein</fullName>
    </submittedName>
</protein>
<dbReference type="AlphaFoldDB" id="A0A2G5TGU1"/>
<feature type="compositionally biased region" description="Gly residues" evidence="1">
    <location>
        <begin position="66"/>
        <end position="81"/>
    </location>
</feature>
<keyword evidence="4" id="KW-1185">Reference proteome</keyword>
<dbReference type="EMBL" id="PDUG01000005">
    <property type="protein sequence ID" value="PIC26246.1"/>
    <property type="molecule type" value="Genomic_DNA"/>
</dbReference>
<keyword evidence="2" id="KW-0732">Signal</keyword>
<dbReference type="PANTHER" id="PTHR22412">
    <property type="entry name" value="GLYCINE-RICH PROTEIN-RELATED-RELATED"/>
    <property type="match status" value="1"/>
</dbReference>
<evidence type="ECO:0000313" key="3">
    <source>
        <dbReference type="EMBL" id="PIC26246.1"/>
    </source>
</evidence>
<dbReference type="Proteomes" id="UP000230233">
    <property type="component" value="Chromosome V"/>
</dbReference>
<gene>
    <name evidence="3" type="primary">Cnig_chr_V.g18874</name>
    <name evidence="3" type="ORF">B9Z55_018874</name>
</gene>
<proteinExistence type="predicted"/>
<evidence type="ECO:0000256" key="2">
    <source>
        <dbReference type="SAM" id="SignalP"/>
    </source>
</evidence>
<sequence length="199" mass="21315">MISLHSIILLLGLVAAALACAPHMPQRSPSRGYCKFYIDGSSDYDSARKKRDSSSSSFSSSSESGGSKGGKGGKGGGGGGKKFNRSKKKNTKCYEYEDGSKDQGAVLNKGVKYTVVVTKGEEVTTVKPKEVKHGLCLFYIDGTSDVTGGRKKRSTSKVFTTTKKKSTKCYEYEDGTKDEGAVLNKGVTYTVTVTKEVIE</sequence>
<name>A0A2G5TGU1_9PELO</name>
<accession>A0A2G5TGU1</accession>